<evidence type="ECO:0000259" key="4">
    <source>
        <dbReference type="Pfam" id="PF00288"/>
    </source>
</evidence>
<keyword evidence="3" id="KW-0067">ATP-binding</keyword>
<dbReference type="InterPro" id="IPR006206">
    <property type="entry name" value="Mevalonate/galactokinase"/>
</dbReference>
<evidence type="ECO:0008006" key="9">
    <source>
        <dbReference type="Google" id="ProtNLM"/>
    </source>
</evidence>
<dbReference type="Gene3D" id="1.20.1440.340">
    <property type="match status" value="1"/>
</dbReference>
<evidence type="ECO:0000256" key="1">
    <source>
        <dbReference type="ARBA" id="ARBA00006566"/>
    </source>
</evidence>
<dbReference type="GO" id="GO:0006012">
    <property type="term" value="P:galactose metabolic process"/>
    <property type="evidence" value="ECO:0007669"/>
    <property type="project" value="InterPro"/>
</dbReference>
<dbReference type="Pfam" id="PF10509">
    <property type="entry name" value="GalKase_gal_bdg"/>
    <property type="match status" value="1"/>
</dbReference>
<dbReference type="NCBIfam" id="TIGR00131">
    <property type="entry name" value="gal_kin"/>
    <property type="match status" value="1"/>
</dbReference>
<evidence type="ECO:0000256" key="3">
    <source>
        <dbReference type="ARBA" id="ARBA00022840"/>
    </source>
</evidence>
<organism evidence="7 8">
    <name type="scientific">Cinara cedri</name>
    <dbReference type="NCBI Taxonomy" id="506608"/>
    <lineage>
        <taxon>Eukaryota</taxon>
        <taxon>Metazoa</taxon>
        <taxon>Ecdysozoa</taxon>
        <taxon>Arthropoda</taxon>
        <taxon>Hexapoda</taxon>
        <taxon>Insecta</taxon>
        <taxon>Pterygota</taxon>
        <taxon>Neoptera</taxon>
        <taxon>Paraneoptera</taxon>
        <taxon>Hemiptera</taxon>
        <taxon>Sternorrhyncha</taxon>
        <taxon>Aphidomorpha</taxon>
        <taxon>Aphidoidea</taxon>
        <taxon>Aphididae</taxon>
        <taxon>Lachninae</taxon>
        <taxon>Cinara</taxon>
    </lineage>
</organism>
<dbReference type="InterPro" id="IPR014721">
    <property type="entry name" value="Ribsml_uS5_D2-typ_fold_subgr"/>
</dbReference>
<dbReference type="InterPro" id="IPR019539">
    <property type="entry name" value="GalKase_N"/>
</dbReference>
<dbReference type="Gene3D" id="3.30.70.3170">
    <property type="match status" value="1"/>
</dbReference>
<keyword evidence="2" id="KW-0547">Nucleotide-binding</keyword>
<dbReference type="PRINTS" id="PR00959">
    <property type="entry name" value="MEVGALKINASE"/>
</dbReference>
<dbReference type="GO" id="GO:0005524">
    <property type="term" value="F:ATP binding"/>
    <property type="evidence" value="ECO:0007669"/>
    <property type="project" value="UniProtKB-KW"/>
</dbReference>
<dbReference type="Proteomes" id="UP000325440">
    <property type="component" value="Unassembled WGS sequence"/>
</dbReference>
<dbReference type="GO" id="GO:0004335">
    <property type="term" value="F:galactokinase activity"/>
    <property type="evidence" value="ECO:0007669"/>
    <property type="project" value="InterPro"/>
</dbReference>
<evidence type="ECO:0000313" key="7">
    <source>
        <dbReference type="EMBL" id="VVC25844.1"/>
    </source>
</evidence>
<keyword evidence="8" id="KW-1185">Reference proteome</keyword>
<accession>A0A5E4M3M5</accession>
<dbReference type="InterPro" id="IPR019741">
    <property type="entry name" value="Galactokinase_CS"/>
</dbReference>
<dbReference type="InterPro" id="IPR006204">
    <property type="entry name" value="GHMP_kinase_N_dom"/>
</dbReference>
<dbReference type="InterPro" id="IPR036554">
    <property type="entry name" value="GHMP_kinase_C_sf"/>
</dbReference>
<dbReference type="PIRSF" id="PIRSF000530">
    <property type="entry name" value="Galactokinase"/>
    <property type="match status" value="1"/>
</dbReference>
<dbReference type="PANTHER" id="PTHR10457">
    <property type="entry name" value="MEVALONATE KINASE/GALACTOKINASE"/>
    <property type="match status" value="1"/>
</dbReference>
<evidence type="ECO:0000256" key="2">
    <source>
        <dbReference type="ARBA" id="ARBA00022741"/>
    </source>
</evidence>
<dbReference type="Pfam" id="PF00288">
    <property type="entry name" value="GHMP_kinases_N"/>
    <property type="match status" value="1"/>
</dbReference>
<comment type="similarity">
    <text evidence="1">Belongs to the GHMP kinase family. GalK subfamily.</text>
</comment>
<dbReference type="GO" id="GO:0005829">
    <property type="term" value="C:cytosol"/>
    <property type="evidence" value="ECO:0007669"/>
    <property type="project" value="TreeGrafter"/>
</dbReference>
<evidence type="ECO:0000313" key="8">
    <source>
        <dbReference type="Proteomes" id="UP000325440"/>
    </source>
</evidence>
<dbReference type="AlphaFoldDB" id="A0A5E4M3M5"/>
<evidence type="ECO:0000259" key="6">
    <source>
        <dbReference type="Pfam" id="PF10509"/>
    </source>
</evidence>
<reference evidence="7 8" key="1">
    <citation type="submission" date="2019-08" db="EMBL/GenBank/DDBJ databases">
        <authorList>
            <person name="Alioto T."/>
            <person name="Alioto T."/>
            <person name="Gomez Garrido J."/>
        </authorList>
    </citation>
    <scope>NUCLEOTIDE SEQUENCE [LARGE SCALE GENOMIC DNA]</scope>
</reference>
<protein>
    <recommendedName>
        <fullName evidence="9">N-acetylgalactosamine kinase</fullName>
    </recommendedName>
</protein>
<dbReference type="Pfam" id="PF08544">
    <property type="entry name" value="GHMP_kinases_C"/>
    <property type="match status" value="1"/>
</dbReference>
<dbReference type="InterPro" id="IPR000705">
    <property type="entry name" value="Galactokinase"/>
</dbReference>
<dbReference type="InterPro" id="IPR020568">
    <property type="entry name" value="Ribosomal_Su5_D2-typ_SF"/>
</dbReference>
<dbReference type="InterPro" id="IPR013750">
    <property type="entry name" value="GHMP_kinase_C_dom"/>
</dbReference>
<dbReference type="Gene3D" id="3.30.230.10">
    <property type="match status" value="1"/>
</dbReference>
<name>A0A5E4M3M5_9HEMI</name>
<dbReference type="PROSITE" id="PS00106">
    <property type="entry name" value="GALACTOKINASE"/>
    <property type="match status" value="1"/>
</dbReference>
<dbReference type="SUPFAM" id="SSF54211">
    <property type="entry name" value="Ribosomal protein S5 domain 2-like"/>
    <property type="match status" value="1"/>
</dbReference>
<dbReference type="SUPFAM" id="SSF55060">
    <property type="entry name" value="GHMP Kinase, C-terminal domain"/>
    <property type="match status" value="1"/>
</dbReference>
<proteinExistence type="inferred from homology"/>
<evidence type="ECO:0000259" key="5">
    <source>
        <dbReference type="Pfam" id="PF08544"/>
    </source>
</evidence>
<dbReference type="EMBL" id="CABPRJ010000021">
    <property type="protein sequence ID" value="VVC25844.1"/>
    <property type="molecule type" value="Genomic_DNA"/>
</dbReference>
<dbReference type="PRINTS" id="PR00473">
    <property type="entry name" value="GALCTOKINASE"/>
</dbReference>
<feature type="domain" description="GHMP kinase C-terminal" evidence="5">
    <location>
        <begin position="361"/>
        <end position="435"/>
    </location>
</feature>
<sequence length="475" mass="52846">MDVDYTWETATNNAVSIQKLEEHFRKNFSPYQPEYYIKVPGRVNLIGEHVDYCGYSVFSMAIEQCIVVAAKRINDQPTVQLTNLSSERYENVSKNILDISVDSLSKSPHWSNNFLCGVKGAREHLIENELIPGKNVGFLFAVTGNIPENSGLSSSSALVTAAVMATLVGYGVRISQLKLAEVSAKCKRYIGTASSGVDQAIAVNAKEGYASRIDFNPMMIKQYHLPSDVKFIVAQSLVVKNKTASNDFHTRVVECKLASQIIAKRLNLTWKHMTVLATLQKNLGNTLDQMIELVHQNLHVDGYSKKEICEILNVSENELDELSLTPNTIHVTEFFLHQRALHVFEEAKRMEMFCDLCENSGTTSDLGQLMNESHSSLRDLYQCSHPDLEELVDVCKRGHAFGCKLTGGGWGGCVVAMVPSASADEFVEFVKDQFYSKRNFDEKCIFATNPSEGACAYLPSEAQDGTPEFSKLVHL</sequence>
<feature type="domain" description="Galactokinase N-terminal" evidence="6">
    <location>
        <begin position="22"/>
        <end position="72"/>
    </location>
</feature>
<gene>
    <name evidence="7" type="ORF">CINCED_3A016918</name>
</gene>
<feature type="domain" description="GHMP kinase N-terminal" evidence="4">
    <location>
        <begin position="130"/>
        <end position="203"/>
    </location>
</feature>
<dbReference type="PANTHER" id="PTHR10457:SF7">
    <property type="entry name" value="GALACTOKINASE-RELATED"/>
    <property type="match status" value="1"/>
</dbReference>